<dbReference type="Pfam" id="PF02879">
    <property type="entry name" value="PGM_PMM_II"/>
    <property type="match status" value="1"/>
</dbReference>
<dbReference type="SUPFAM" id="SSF53738">
    <property type="entry name" value="Phosphoglucomutase, first 3 domains"/>
    <property type="match status" value="3"/>
</dbReference>
<dbReference type="InterPro" id="IPR005844">
    <property type="entry name" value="A-D-PHexomutase_a/b/a-I"/>
</dbReference>
<keyword evidence="5 7" id="KW-0460">Magnesium</keyword>
<dbReference type="HOGENOM" id="CLU_486617_0_0_1"/>
<dbReference type="PROSITE" id="PS00710">
    <property type="entry name" value="PGM_PMM"/>
    <property type="match status" value="1"/>
</dbReference>
<evidence type="ECO:0000259" key="9">
    <source>
        <dbReference type="Pfam" id="PF02878"/>
    </source>
</evidence>
<sequence length="560" mass="63773">MGNSKDSLRRKIEETETLPEKMNKEDGHENEETEIMRNKYLEETWDPSGFKKDLETYGEKDIMRFIKFNTGGMRGLMRSGFNGINEVTCNLIGTELCKRFSSIVIGCDGRYNSLNYAILLREIFRINGKEASLYPEVVTPFLAFLIPKLGASCGVMVTASHNPKEYNGFKVYTSKGSQIGPPLDREIEDSMKMLDLTELDKEGELSNIFSRMKEENNALKEGKTLLSGRVADLVDTNTWERSKLIDAYNRWMFENWGDEIVQRIRNTKPLVPIVFTGLCGVSGEFVKKALKFYGLDGLVHFIEEECIPNPNFPRLPFPNPEVTETLEQSKASDLADIVFSCDPDGDRFGLSERIDGEWVDYNGNEIAAMFMYFFVENFEPSSLAFVNTHLCNDLMEKVCLDHGIKYLRTETGFKNVSRAVDSVEEKKVFAYEDSLGFLFGNGKEKDGIKCVVLMAHMVQKELPSQILKKMERYGSFSSVNIHVRCADPGRVLKRVLKKLPNVKTEGKRSMVEFSDYKVTLRISGTESMLKIYTSSRQLDKKGLSKAAEDFTKKYVRDEVL</sequence>
<evidence type="ECO:0000256" key="2">
    <source>
        <dbReference type="ARBA" id="ARBA00010231"/>
    </source>
</evidence>
<evidence type="ECO:0000259" key="10">
    <source>
        <dbReference type="Pfam" id="PF02879"/>
    </source>
</evidence>
<keyword evidence="6" id="KW-0413">Isomerase</keyword>
<feature type="domain" description="Alpha-D-phosphohexomutase alpha/beta/alpha" evidence="9">
    <location>
        <begin position="67"/>
        <end position="193"/>
    </location>
</feature>
<feature type="region of interest" description="Disordered" evidence="8">
    <location>
        <begin position="1"/>
        <end position="32"/>
    </location>
</feature>
<dbReference type="GO" id="GO:0000287">
    <property type="term" value="F:magnesium ion binding"/>
    <property type="evidence" value="ECO:0007669"/>
    <property type="project" value="InterPro"/>
</dbReference>
<dbReference type="InterPro" id="IPR005845">
    <property type="entry name" value="A-D-PHexomutase_a/b/a-II"/>
</dbReference>
<keyword evidence="13" id="KW-1185">Reference proteome</keyword>
<keyword evidence="4 7" id="KW-0479">Metal-binding</keyword>
<feature type="compositionally biased region" description="Basic and acidic residues" evidence="8">
    <location>
        <begin position="1"/>
        <end position="27"/>
    </location>
</feature>
<dbReference type="KEGG" id="ein:Eint_030250"/>
<dbReference type="PRINTS" id="PR00509">
    <property type="entry name" value="PGMPMM"/>
</dbReference>
<dbReference type="GO" id="GO:0008973">
    <property type="term" value="F:phosphopentomutase activity"/>
    <property type="evidence" value="ECO:0007669"/>
    <property type="project" value="TreeGrafter"/>
</dbReference>
<dbReference type="InterPro" id="IPR016066">
    <property type="entry name" value="A-D-PHexomutase_CS"/>
</dbReference>
<dbReference type="RefSeq" id="XP_003072530.1">
    <property type="nucleotide sequence ID" value="XM_003072484.1"/>
</dbReference>
<evidence type="ECO:0000256" key="3">
    <source>
        <dbReference type="ARBA" id="ARBA00022553"/>
    </source>
</evidence>
<evidence type="ECO:0000256" key="8">
    <source>
        <dbReference type="SAM" id="MobiDB-lite"/>
    </source>
</evidence>
<accession>E0S635</accession>
<dbReference type="InterPro" id="IPR016055">
    <property type="entry name" value="A-D-PHexomutase_a/b/a-I/II/III"/>
</dbReference>
<dbReference type="GO" id="GO:0006166">
    <property type="term" value="P:purine ribonucleoside salvage"/>
    <property type="evidence" value="ECO:0007669"/>
    <property type="project" value="TreeGrafter"/>
</dbReference>
<gene>
    <name evidence="12" type="ORF">Eint_030250</name>
</gene>
<dbReference type="PANTHER" id="PTHR45745:SF1">
    <property type="entry name" value="PHOSPHOGLUCOMUTASE 2B-RELATED"/>
    <property type="match status" value="1"/>
</dbReference>
<name>E0S635_ENCIT</name>
<evidence type="ECO:0000313" key="12">
    <source>
        <dbReference type="EMBL" id="ADM11170.1"/>
    </source>
</evidence>
<dbReference type="Proteomes" id="UP000002313">
    <property type="component" value="Chromosome III"/>
</dbReference>
<dbReference type="OrthoDB" id="8300170at2759"/>
<protein>
    <submittedName>
        <fullName evidence="12">Phosphoglucomutase</fullName>
    </submittedName>
</protein>
<dbReference type="GeneID" id="9698922"/>
<dbReference type="Gene3D" id="3.40.120.10">
    <property type="entry name" value="Alpha-D-Glucose-1,6-Bisphosphate, subunit A, domain 3"/>
    <property type="match status" value="3"/>
</dbReference>
<feature type="domain" description="Alpha-D-phosphohexomutase alpha/beta/alpha" evidence="10">
    <location>
        <begin position="258"/>
        <end position="351"/>
    </location>
</feature>
<comment type="similarity">
    <text evidence="2 7">Belongs to the phosphohexose mutase family.</text>
</comment>
<feature type="domain" description="Alpha-D-phosphohexomutase alpha/beta/alpha" evidence="11">
    <location>
        <begin position="362"/>
        <end position="473"/>
    </location>
</feature>
<keyword evidence="3" id="KW-0597">Phosphoprotein</keyword>
<dbReference type="PANTHER" id="PTHR45745">
    <property type="entry name" value="PHOSPHOMANNOMUTASE 45A"/>
    <property type="match status" value="1"/>
</dbReference>
<organism evidence="12 13">
    <name type="scientific">Encephalitozoon intestinalis (strain ATCC 50506)</name>
    <name type="common">Microsporidian parasite</name>
    <name type="synonym">Septata intestinalis</name>
    <dbReference type="NCBI Taxonomy" id="876142"/>
    <lineage>
        <taxon>Eukaryota</taxon>
        <taxon>Fungi</taxon>
        <taxon>Fungi incertae sedis</taxon>
        <taxon>Microsporidia</taxon>
        <taxon>Unikaryonidae</taxon>
        <taxon>Encephalitozoon</taxon>
    </lineage>
</organism>
<dbReference type="Pfam" id="PF02878">
    <property type="entry name" value="PGM_PMM_I"/>
    <property type="match status" value="1"/>
</dbReference>
<evidence type="ECO:0000259" key="11">
    <source>
        <dbReference type="Pfam" id="PF02880"/>
    </source>
</evidence>
<evidence type="ECO:0000256" key="4">
    <source>
        <dbReference type="ARBA" id="ARBA00022723"/>
    </source>
</evidence>
<dbReference type="VEuPathDB" id="MicrosporidiaDB:Eint_030250"/>
<evidence type="ECO:0000256" key="5">
    <source>
        <dbReference type="ARBA" id="ARBA00022842"/>
    </source>
</evidence>
<evidence type="ECO:0000256" key="7">
    <source>
        <dbReference type="RuleBase" id="RU004326"/>
    </source>
</evidence>
<reference evidence="12 13" key="1">
    <citation type="journal article" date="2010" name="Nat. Commun.">
        <title>The complete sequence of the smallest known nuclear genome from the microsporidian Encephalitozoon intestinalis.</title>
        <authorList>
            <person name="Corradi N."/>
            <person name="Pombert J.-F."/>
            <person name="Farinelli L."/>
            <person name="Didier E.S."/>
            <person name="Keeling P.J."/>
        </authorList>
    </citation>
    <scope>NUCLEOTIDE SEQUENCE [LARGE SCALE GENOMIC DNA]</scope>
    <source>
        <strain evidence="12 13">ATCC 50506</strain>
    </source>
</reference>
<dbReference type="GO" id="GO:0005975">
    <property type="term" value="P:carbohydrate metabolic process"/>
    <property type="evidence" value="ECO:0007669"/>
    <property type="project" value="InterPro"/>
</dbReference>
<dbReference type="EMBL" id="CP001944">
    <property type="protein sequence ID" value="ADM11170.1"/>
    <property type="molecule type" value="Genomic_DNA"/>
</dbReference>
<evidence type="ECO:0000313" key="13">
    <source>
        <dbReference type="Proteomes" id="UP000002313"/>
    </source>
</evidence>
<dbReference type="InterPro" id="IPR005846">
    <property type="entry name" value="A-D-PHexomutase_a/b/a-III"/>
</dbReference>
<comment type="cofactor">
    <cofactor evidence="1">
        <name>Mg(2+)</name>
        <dbReference type="ChEBI" id="CHEBI:18420"/>
    </cofactor>
</comment>
<proteinExistence type="inferred from homology"/>
<dbReference type="AlphaFoldDB" id="E0S635"/>
<evidence type="ECO:0000256" key="1">
    <source>
        <dbReference type="ARBA" id="ARBA00001946"/>
    </source>
</evidence>
<dbReference type="Pfam" id="PF02880">
    <property type="entry name" value="PGM_PMM_III"/>
    <property type="match status" value="1"/>
</dbReference>
<reference evidence="12 13" key="2">
    <citation type="journal article" date="2012" name="Proc. Natl. Acad. Sci. U.S.A.">
        <title>Gain and loss of multiple functionally related, horizontally transferred genes in the reduced genomes of two microsporidian parasites.</title>
        <authorList>
            <person name="Pombert J.-F."/>
            <person name="Selman M."/>
            <person name="Burki F."/>
            <person name="Bardell F.T."/>
            <person name="Farinelli L."/>
            <person name="Solter L.F."/>
            <person name="Whitman D.W."/>
            <person name="Weiss L.M."/>
            <person name="Corradi N."/>
            <person name="Keeling P.J."/>
        </authorList>
    </citation>
    <scope>NUCLEOTIDE SEQUENCE [LARGE SCALE GENOMIC DNA]</scope>
    <source>
        <strain evidence="12 13">ATCC 50506</strain>
    </source>
</reference>
<dbReference type="InterPro" id="IPR005841">
    <property type="entry name" value="Alpha-D-phosphohexomutase_SF"/>
</dbReference>
<evidence type="ECO:0000256" key="6">
    <source>
        <dbReference type="ARBA" id="ARBA00023235"/>
    </source>
</evidence>